<dbReference type="AlphaFoldDB" id="A0AAN9AMJ0"/>
<proteinExistence type="predicted"/>
<reference evidence="1 2" key="1">
    <citation type="submission" date="2024-02" db="EMBL/GenBank/DDBJ databases">
        <title>Chromosome-scale genome assembly of the rough periwinkle Littorina saxatilis.</title>
        <authorList>
            <person name="De Jode A."/>
            <person name="Faria R."/>
            <person name="Formenti G."/>
            <person name="Sims Y."/>
            <person name="Smith T.P."/>
            <person name="Tracey A."/>
            <person name="Wood J.M.D."/>
            <person name="Zagrodzka Z.B."/>
            <person name="Johannesson K."/>
            <person name="Butlin R.K."/>
            <person name="Leder E.H."/>
        </authorList>
    </citation>
    <scope>NUCLEOTIDE SEQUENCE [LARGE SCALE GENOMIC DNA]</scope>
    <source>
        <strain evidence="1">Snail1</strain>
        <tissue evidence="1">Muscle</tissue>
    </source>
</reference>
<protein>
    <submittedName>
        <fullName evidence="1">Uncharacterized protein</fullName>
    </submittedName>
</protein>
<dbReference type="Proteomes" id="UP001374579">
    <property type="component" value="Unassembled WGS sequence"/>
</dbReference>
<dbReference type="EMBL" id="JBAMIC010001133">
    <property type="protein sequence ID" value="KAK7089586.1"/>
    <property type="molecule type" value="Genomic_DNA"/>
</dbReference>
<organism evidence="1 2">
    <name type="scientific">Littorina saxatilis</name>
    <dbReference type="NCBI Taxonomy" id="31220"/>
    <lineage>
        <taxon>Eukaryota</taxon>
        <taxon>Metazoa</taxon>
        <taxon>Spiralia</taxon>
        <taxon>Lophotrochozoa</taxon>
        <taxon>Mollusca</taxon>
        <taxon>Gastropoda</taxon>
        <taxon>Caenogastropoda</taxon>
        <taxon>Littorinimorpha</taxon>
        <taxon>Littorinoidea</taxon>
        <taxon>Littorinidae</taxon>
        <taxon>Littorina</taxon>
    </lineage>
</organism>
<comment type="caution">
    <text evidence="1">The sequence shown here is derived from an EMBL/GenBank/DDBJ whole genome shotgun (WGS) entry which is preliminary data.</text>
</comment>
<accession>A0AAN9AMJ0</accession>
<sequence>MRKRISADFCKLARKIRCKFYFRENTSNTAIPPFYTKSNWNPPPGNEAIEKYIFNTRMELYNLSLKKLQSNLSENERKALKELSDNQNIVIRKADKNNTIVILNKSTYNEEAQFQLSGVHYKKHPPT</sequence>
<gene>
    <name evidence="1" type="ORF">V1264_024586</name>
</gene>
<evidence type="ECO:0000313" key="1">
    <source>
        <dbReference type="EMBL" id="KAK7089586.1"/>
    </source>
</evidence>
<name>A0AAN9AMJ0_9CAEN</name>
<keyword evidence="2" id="KW-1185">Reference proteome</keyword>
<evidence type="ECO:0000313" key="2">
    <source>
        <dbReference type="Proteomes" id="UP001374579"/>
    </source>
</evidence>